<feature type="compositionally biased region" description="Basic and acidic residues" evidence="7">
    <location>
        <begin position="74"/>
        <end position="101"/>
    </location>
</feature>
<dbReference type="InterPro" id="IPR050445">
    <property type="entry name" value="Bact_polysacc_biosynth/exp"/>
</dbReference>
<keyword evidence="4 8" id="KW-1133">Transmembrane helix</keyword>
<dbReference type="Pfam" id="PF02706">
    <property type="entry name" value="Wzz"/>
    <property type="match status" value="1"/>
</dbReference>
<feature type="compositionally biased region" description="Low complexity" evidence="7">
    <location>
        <begin position="25"/>
        <end position="48"/>
    </location>
</feature>
<feature type="region of interest" description="Disordered" evidence="7">
    <location>
        <begin position="599"/>
        <end position="649"/>
    </location>
</feature>
<organism evidence="11 12">
    <name type="scientific">Hoeflea algicola</name>
    <dbReference type="NCBI Taxonomy" id="2983763"/>
    <lineage>
        <taxon>Bacteria</taxon>
        <taxon>Pseudomonadati</taxon>
        <taxon>Pseudomonadota</taxon>
        <taxon>Alphaproteobacteria</taxon>
        <taxon>Hyphomicrobiales</taxon>
        <taxon>Rhizobiaceae</taxon>
        <taxon>Hoeflea</taxon>
    </lineage>
</organism>
<feature type="domain" description="Tyrosine-protein kinase G-rich" evidence="10">
    <location>
        <begin position="512"/>
        <end position="585"/>
    </location>
</feature>
<proteinExistence type="predicted"/>
<dbReference type="Proteomes" id="UP001073227">
    <property type="component" value="Unassembled WGS sequence"/>
</dbReference>
<evidence type="ECO:0000256" key="3">
    <source>
        <dbReference type="ARBA" id="ARBA00022692"/>
    </source>
</evidence>
<dbReference type="Pfam" id="PF13807">
    <property type="entry name" value="GNVR"/>
    <property type="match status" value="1"/>
</dbReference>
<evidence type="ECO:0000259" key="10">
    <source>
        <dbReference type="Pfam" id="PF13807"/>
    </source>
</evidence>
<feature type="region of interest" description="Disordered" evidence="7">
    <location>
        <begin position="1"/>
        <end position="108"/>
    </location>
</feature>
<dbReference type="PANTHER" id="PTHR32309:SF13">
    <property type="entry name" value="FERRIC ENTEROBACTIN TRANSPORT PROTEIN FEPE"/>
    <property type="match status" value="1"/>
</dbReference>
<gene>
    <name evidence="11" type="ORF">OEG84_20195</name>
</gene>
<reference evidence="11" key="1">
    <citation type="submission" date="2022-10" db="EMBL/GenBank/DDBJ databases">
        <title>Hoeflea sp. G2-23, isolated from marine algae.</title>
        <authorList>
            <person name="Kristyanto S."/>
            <person name="Kim J.M."/>
            <person name="Jeon C.O."/>
        </authorList>
    </citation>
    <scope>NUCLEOTIDE SEQUENCE</scope>
    <source>
        <strain evidence="11">G2-23</strain>
    </source>
</reference>
<evidence type="ECO:0000256" key="7">
    <source>
        <dbReference type="SAM" id="MobiDB-lite"/>
    </source>
</evidence>
<comment type="caution">
    <text evidence="11">The sequence shown here is derived from an EMBL/GenBank/DDBJ whole genome shotgun (WGS) entry which is preliminary data.</text>
</comment>
<feature type="compositionally biased region" description="Polar residues" evidence="7">
    <location>
        <begin position="735"/>
        <end position="757"/>
    </location>
</feature>
<evidence type="ECO:0000256" key="2">
    <source>
        <dbReference type="ARBA" id="ARBA00022475"/>
    </source>
</evidence>
<evidence type="ECO:0000256" key="6">
    <source>
        <dbReference type="SAM" id="Coils"/>
    </source>
</evidence>
<dbReference type="InterPro" id="IPR032807">
    <property type="entry name" value="GNVR"/>
</dbReference>
<accession>A0ABT3ZDV0</accession>
<evidence type="ECO:0000313" key="12">
    <source>
        <dbReference type="Proteomes" id="UP001073227"/>
    </source>
</evidence>
<keyword evidence="2" id="KW-1003">Cell membrane</keyword>
<feature type="compositionally biased region" description="Low complexity" evidence="7">
    <location>
        <begin position="892"/>
        <end position="941"/>
    </location>
</feature>
<evidence type="ECO:0000256" key="5">
    <source>
        <dbReference type="ARBA" id="ARBA00023136"/>
    </source>
</evidence>
<dbReference type="InterPro" id="IPR003856">
    <property type="entry name" value="LPS_length_determ_N"/>
</dbReference>
<feature type="domain" description="Polysaccharide chain length determinant N-terminal" evidence="9">
    <location>
        <begin position="149"/>
        <end position="236"/>
    </location>
</feature>
<name>A0ABT3ZDV0_9HYPH</name>
<keyword evidence="3 8" id="KW-0812">Transmembrane</keyword>
<dbReference type="EMBL" id="JAOVZR010000001">
    <property type="protein sequence ID" value="MCY0149957.1"/>
    <property type="molecule type" value="Genomic_DNA"/>
</dbReference>
<feature type="region of interest" description="Disordered" evidence="7">
    <location>
        <begin position="877"/>
        <end position="1007"/>
    </location>
</feature>
<feature type="compositionally biased region" description="Acidic residues" evidence="7">
    <location>
        <begin position="639"/>
        <end position="648"/>
    </location>
</feature>
<dbReference type="RefSeq" id="WP_267655399.1">
    <property type="nucleotide sequence ID" value="NZ_JAOVZR010000001.1"/>
</dbReference>
<feature type="transmembrane region" description="Helical" evidence="8">
    <location>
        <begin position="566"/>
        <end position="589"/>
    </location>
</feature>
<evidence type="ECO:0000259" key="9">
    <source>
        <dbReference type="Pfam" id="PF02706"/>
    </source>
</evidence>
<feature type="compositionally biased region" description="Pro residues" evidence="7">
    <location>
        <begin position="605"/>
        <end position="628"/>
    </location>
</feature>
<evidence type="ECO:0000256" key="1">
    <source>
        <dbReference type="ARBA" id="ARBA00004651"/>
    </source>
</evidence>
<feature type="coiled-coil region" evidence="6">
    <location>
        <begin position="335"/>
        <end position="362"/>
    </location>
</feature>
<protein>
    <submittedName>
        <fullName evidence="11">Wzz/FepE/Etk N-terminal domain-containing protein</fullName>
    </submittedName>
</protein>
<feature type="region of interest" description="Disordered" evidence="7">
    <location>
        <begin position="673"/>
        <end position="822"/>
    </location>
</feature>
<keyword evidence="5 8" id="KW-0472">Membrane</keyword>
<feature type="transmembrane region" description="Helical" evidence="8">
    <location>
        <begin position="156"/>
        <end position="177"/>
    </location>
</feature>
<evidence type="ECO:0000313" key="11">
    <source>
        <dbReference type="EMBL" id="MCY0149957.1"/>
    </source>
</evidence>
<evidence type="ECO:0000256" key="4">
    <source>
        <dbReference type="ARBA" id="ARBA00022989"/>
    </source>
</evidence>
<dbReference type="PANTHER" id="PTHR32309">
    <property type="entry name" value="TYROSINE-PROTEIN KINASE"/>
    <property type="match status" value="1"/>
</dbReference>
<feature type="compositionally biased region" description="Polar residues" evidence="7">
    <location>
        <begin position="799"/>
        <end position="814"/>
    </location>
</feature>
<feature type="compositionally biased region" description="Basic and acidic residues" evidence="7">
    <location>
        <begin position="981"/>
        <end position="997"/>
    </location>
</feature>
<sequence length="1007" mass="108340">MSRPARNPRLSTSGFAAAQDRGSKTTPPATAPVSASDSAPDPTPAADPQRLGRAGLVDSDSFGDRIARLMGKVAPDKRRADPRRAEDGTPPLRQDEPRQQEQHAQMPRASAPLLQAPEQDHDDHYHWHAAANANWQESGSRPLLDASILVSAVWRFRYLIGVATVAGAVLGVLMALATPHKYYAESRLFIDPREIQVTADDIRNQQLSTEAMLAITDSQLQILSSTNVLEKVVVDLGLDRDPEFNGALSSGGIAGGINLIKELFTGKDPASEAEQKALNTLRRALSVSRDSKTFVIIVGVDTRDPEKSALIANAIVETYLDEEGQAQSGLLERTSESIDSRIDSLRSDLDAAERKVEAFKAENGIVGIGGEYIDDKVILALSDQLANARAAKIGIRVKADNLAKVKIDDVLSGSFPEEFLSSNLTDLRKQFTQTKSTADSLATQLGPRHPQYVAAKSTLDTIGAEIRAELRRIVASSQMELQRAVETEQELASQMAVAKSRAMDQSVEFVTLRELERKATATRQIYEAFLKRSRETSERSNMSTRNVRVISPAEAPLNPMGPSRKLIAIGGMFAGMFAGIGLALLAGAVESIRSYNAGTPQARFQPPPFAGYPAQPDPTAPGPRTPPRGPRRRPRTEGDAEAFADAADEVTAGTFSGARARSYADAVLARHNTDDADEPADQPVAPPAPANRSATPGQRQSGERAAFATGDNPVQAPAQTPPPPSPAAPSVQQPNWQPEATPVHTQQAAPLQSQPQHPAQPDQRAGYAAMPINPAANPAQPQWSAQPAVMPMHPAAASWQPQQPTYSGAQAGQPNTPPPGYYAAPIASAAAMMPPQQPYAYAQATQHPQPTPVQQPAQQMMHPHYVQAATYPAPPVAVSQPPYAQPHPAYTPIAQQPAPAWSQQQAHPQMPQQDPYAAMMQQSVPAWPQQPPAQSAPVWPQAAPPAQPHMQQPSFAPQPDGQAMRSSFPSQPRSQPPAHDGTVDRIRREMDTLRSRIDGYGAARRRG</sequence>
<feature type="compositionally biased region" description="Low complexity" evidence="7">
    <location>
        <begin position="965"/>
        <end position="977"/>
    </location>
</feature>
<evidence type="ECO:0000256" key="8">
    <source>
        <dbReference type="SAM" id="Phobius"/>
    </source>
</evidence>
<comment type="subcellular location">
    <subcellularLocation>
        <location evidence="1">Cell membrane</location>
        <topology evidence="1">Multi-pass membrane protein</topology>
    </subcellularLocation>
</comment>
<keyword evidence="6" id="KW-0175">Coiled coil</keyword>
<feature type="compositionally biased region" description="Low complexity" evidence="7">
    <location>
        <begin position="768"/>
        <end position="788"/>
    </location>
</feature>
<keyword evidence="12" id="KW-1185">Reference proteome</keyword>